<dbReference type="SUPFAM" id="SSF48403">
    <property type="entry name" value="Ankyrin repeat"/>
    <property type="match status" value="1"/>
</dbReference>
<dbReference type="PROSITE" id="PS50088">
    <property type="entry name" value="ANK_REPEAT"/>
    <property type="match status" value="2"/>
</dbReference>
<dbReference type="InterPro" id="IPR036770">
    <property type="entry name" value="Ankyrin_rpt-contain_sf"/>
</dbReference>
<feature type="compositionally biased region" description="Polar residues" evidence="5">
    <location>
        <begin position="362"/>
        <end position="381"/>
    </location>
</feature>
<evidence type="ECO:0000256" key="4">
    <source>
        <dbReference type="PROSITE-ProRule" id="PRU00023"/>
    </source>
</evidence>
<name>A0A9P7XUK7_9FUNG</name>
<dbReference type="EMBL" id="JAHRHY010000010">
    <property type="protein sequence ID" value="KAG9066031.1"/>
    <property type="molecule type" value="Genomic_DNA"/>
</dbReference>
<organism evidence="6 7">
    <name type="scientific">Linnemannia hyalina</name>
    <dbReference type="NCBI Taxonomy" id="64524"/>
    <lineage>
        <taxon>Eukaryota</taxon>
        <taxon>Fungi</taxon>
        <taxon>Fungi incertae sedis</taxon>
        <taxon>Mucoromycota</taxon>
        <taxon>Mortierellomycotina</taxon>
        <taxon>Mortierellomycetes</taxon>
        <taxon>Mortierellales</taxon>
        <taxon>Mortierellaceae</taxon>
        <taxon>Linnemannia</taxon>
    </lineage>
</organism>
<dbReference type="PANTHER" id="PTHR24161">
    <property type="entry name" value="ANK_REP_REGION DOMAIN-CONTAINING PROTEIN-RELATED"/>
    <property type="match status" value="1"/>
</dbReference>
<dbReference type="OrthoDB" id="194358at2759"/>
<feature type="compositionally biased region" description="Polar residues" evidence="5">
    <location>
        <begin position="220"/>
        <end position="231"/>
    </location>
</feature>
<feature type="region of interest" description="Disordered" evidence="5">
    <location>
        <begin position="531"/>
        <end position="566"/>
    </location>
</feature>
<dbReference type="SMART" id="SM00248">
    <property type="entry name" value="ANK"/>
    <property type="match status" value="3"/>
</dbReference>
<reference evidence="6" key="1">
    <citation type="submission" date="2021-06" db="EMBL/GenBank/DDBJ databases">
        <title>Genome Sequence of Mortierella hyaline Strain SCG-10, a Cold-Adapted, Nitrate-Reducing Fungus Isolated from Soil in Minnesota, USA.</title>
        <authorList>
            <person name="Aldossari N."/>
        </authorList>
    </citation>
    <scope>NUCLEOTIDE SEQUENCE</scope>
    <source>
        <strain evidence="6">SCG-10</strain>
    </source>
</reference>
<protein>
    <recommendedName>
        <fullName evidence="1">protein S-acyltransferase</fullName>
        <ecNumber evidence="1">2.3.1.225</ecNumber>
    </recommendedName>
</protein>
<feature type="compositionally biased region" description="Polar residues" evidence="5">
    <location>
        <begin position="278"/>
        <end position="290"/>
    </location>
</feature>
<keyword evidence="7" id="KW-1185">Reference proteome</keyword>
<evidence type="ECO:0000256" key="2">
    <source>
        <dbReference type="ARBA" id="ARBA00022737"/>
    </source>
</evidence>
<evidence type="ECO:0000256" key="3">
    <source>
        <dbReference type="ARBA" id="ARBA00023043"/>
    </source>
</evidence>
<dbReference type="AlphaFoldDB" id="A0A9P7XUK7"/>
<keyword evidence="3 4" id="KW-0040">ANK repeat</keyword>
<evidence type="ECO:0000313" key="6">
    <source>
        <dbReference type="EMBL" id="KAG9066031.1"/>
    </source>
</evidence>
<feature type="region of interest" description="Disordered" evidence="5">
    <location>
        <begin position="220"/>
        <end position="242"/>
    </location>
</feature>
<gene>
    <name evidence="6" type="ORF">KI688_001250</name>
</gene>
<dbReference type="EC" id="2.3.1.225" evidence="1"/>
<accession>A0A9P7XUK7</accession>
<dbReference type="InterPro" id="IPR002110">
    <property type="entry name" value="Ankyrin_rpt"/>
</dbReference>
<proteinExistence type="predicted"/>
<dbReference type="Pfam" id="PF00023">
    <property type="entry name" value="Ank"/>
    <property type="match status" value="1"/>
</dbReference>
<evidence type="ECO:0000313" key="7">
    <source>
        <dbReference type="Proteomes" id="UP000707451"/>
    </source>
</evidence>
<feature type="repeat" description="ANK" evidence="4">
    <location>
        <begin position="72"/>
        <end position="104"/>
    </location>
</feature>
<feature type="region of interest" description="Disordered" evidence="5">
    <location>
        <begin position="354"/>
        <end position="417"/>
    </location>
</feature>
<feature type="region of interest" description="Disordered" evidence="5">
    <location>
        <begin position="171"/>
        <end position="204"/>
    </location>
</feature>
<comment type="caution">
    <text evidence="6">The sequence shown here is derived from an EMBL/GenBank/DDBJ whole genome shotgun (WGS) entry which is preliminary data.</text>
</comment>
<dbReference type="PANTHER" id="PTHR24161:SF85">
    <property type="entry name" value="PALMITOYLTRANSFERASE HIP14"/>
    <property type="match status" value="1"/>
</dbReference>
<feature type="region of interest" description="Disordered" evidence="5">
    <location>
        <begin position="278"/>
        <end position="308"/>
    </location>
</feature>
<feature type="compositionally biased region" description="Polar residues" evidence="5">
    <location>
        <begin position="544"/>
        <end position="559"/>
    </location>
</feature>
<dbReference type="Gene3D" id="1.25.40.20">
    <property type="entry name" value="Ankyrin repeat-containing domain"/>
    <property type="match status" value="1"/>
</dbReference>
<keyword evidence="2" id="KW-0677">Repeat</keyword>
<feature type="region of interest" description="Disordered" evidence="5">
    <location>
        <begin position="436"/>
        <end position="460"/>
    </location>
</feature>
<feature type="compositionally biased region" description="Polar residues" evidence="5">
    <location>
        <begin position="389"/>
        <end position="417"/>
    </location>
</feature>
<dbReference type="Pfam" id="PF12796">
    <property type="entry name" value="Ank_2"/>
    <property type="match status" value="1"/>
</dbReference>
<sequence>MTAGLVKFALDNGQPIDSVINGVLPIHAACCSNGNVAVVLFLIERGADVNSRRFPRKYSGDRVVGAQTVGTTGSTPLHFAAANGCLAIVEILLRHGATPDLADKYGSTPYTVATARNHPDVAALLHMHLSMQRGLQVTTPDLDICGSRNGDPFTSPRSSGDFSRRISAVMAPTRSGLESSSRPPPSRISTDVSSPPSAALGKVPHNIYQRRVSLPCIIESPSSPVTSNLPRQSCDLGRPPLSTELLHSRKKSTDSHFSGAPSRLSNIFSLTKTQQPVTVQTALPSSTDNTPAAPRPAESAPVAPGGRRRSVDLLGTGFLSPRIALAVNRRKSLDQLRAVPPVLDAVIPEGWTADSKTRRDSGASTSETIVSPDQSSCSTLVNPMMAMSGNDSRTQLDKIQSPSSSPASNVTLAEASETNGPTANIISVSSLAALRRGSSASEPGIRSSLDLRSMTSPHHHEVDMKARHRRSMQEPLDASFFSPPLASDSSFQNRMDNSSNNSGYTKHRASFSGSATVSGRFSRFWSYASGRESPEPSAIHSKDNSVGTLESVASNNSNEAAPWTMSDMGDGHYFTEKDFPASGRRSRNGVMNRLSGLWSRR</sequence>
<feature type="repeat" description="ANK" evidence="4">
    <location>
        <begin position="21"/>
        <end position="54"/>
    </location>
</feature>
<dbReference type="PROSITE" id="PS50297">
    <property type="entry name" value="ANK_REP_REGION"/>
    <property type="match status" value="2"/>
</dbReference>
<evidence type="ECO:0000256" key="1">
    <source>
        <dbReference type="ARBA" id="ARBA00012210"/>
    </source>
</evidence>
<dbReference type="Proteomes" id="UP000707451">
    <property type="component" value="Unassembled WGS sequence"/>
</dbReference>
<dbReference type="GO" id="GO:0019706">
    <property type="term" value="F:protein-cysteine S-palmitoyltransferase activity"/>
    <property type="evidence" value="ECO:0007669"/>
    <property type="project" value="UniProtKB-EC"/>
</dbReference>
<evidence type="ECO:0000256" key="5">
    <source>
        <dbReference type="SAM" id="MobiDB-lite"/>
    </source>
</evidence>